<gene>
    <name evidence="2" type="ORF">BL253_24530</name>
</gene>
<name>A0A1V2I6C6_9ACTN</name>
<accession>A0A1V2I6C6</accession>
<sequence length="256" mass="26330">MSAAATRAAVSRFTLRVPDSWFEFDVWRATRTGDLSRLVDARIAKYPRLRPHRATLLTLLRELAERAERQGAVYGATATQDEEGTGGLVATLLVFHTPGADDPAGNTVTAIASQVSATARTESGEPWRTVEIVTIPAGEAVRVQGVERHLVDGVPFETVTMQTLVPVPTAAPEPAPPGSAGSAGSAGESVDGPGGGGTMAASGAVESGEGAGDADGTDGVLNVVLTSPHTALAEELLDLFGAISDTLTWSPETSST</sequence>
<feature type="compositionally biased region" description="Low complexity" evidence="1">
    <location>
        <begin position="199"/>
        <end position="208"/>
    </location>
</feature>
<proteinExistence type="predicted"/>
<comment type="caution">
    <text evidence="2">The sequence shown here is derived from an EMBL/GenBank/DDBJ whole genome shotgun (WGS) entry which is preliminary data.</text>
</comment>
<evidence type="ECO:0000256" key="1">
    <source>
        <dbReference type="SAM" id="MobiDB-lite"/>
    </source>
</evidence>
<dbReference type="STRING" id="1834516.BL253_24530"/>
<evidence type="ECO:0000313" key="3">
    <source>
        <dbReference type="Proteomes" id="UP000188929"/>
    </source>
</evidence>
<dbReference type="OrthoDB" id="3522185at2"/>
<evidence type="ECO:0000313" key="2">
    <source>
        <dbReference type="EMBL" id="ONH26368.1"/>
    </source>
</evidence>
<dbReference type="RefSeq" id="WP_076819601.1">
    <property type="nucleotide sequence ID" value="NZ_MOMC01000051.1"/>
</dbReference>
<dbReference type="Proteomes" id="UP000188929">
    <property type="component" value="Unassembled WGS sequence"/>
</dbReference>
<organism evidence="2 3">
    <name type="scientific">Pseudofrankia asymbiotica</name>
    <dbReference type="NCBI Taxonomy" id="1834516"/>
    <lineage>
        <taxon>Bacteria</taxon>
        <taxon>Bacillati</taxon>
        <taxon>Actinomycetota</taxon>
        <taxon>Actinomycetes</taxon>
        <taxon>Frankiales</taxon>
        <taxon>Frankiaceae</taxon>
        <taxon>Pseudofrankia</taxon>
    </lineage>
</organism>
<dbReference type="EMBL" id="MOMC01000051">
    <property type="protein sequence ID" value="ONH26368.1"/>
    <property type="molecule type" value="Genomic_DNA"/>
</dbReference>
<keyword evidence="3" id="KW-1185">Reference proteome</keyword>
<dbReference type="AlphaFoldDB" id="A0A1V2I6C6"/>
<feature type="region of interest" description="Disordered" evidence="1">
    <location>
        <begin position="168"/>
        <end position="214"/>
    </location>
</feature>
<protein>
    <submittedName>
        <fullName evidence="2">Uncharacterized protein</fullName>
    </submittedName>
</protein>
<reference evidence="3" key="1">
    <citation type="submission" date="2016-10" db="EMBL/GenBank/DDBJ databases">
        <title>Frankia sp. NRRL B-16386 Genome sequencing.</title>
        <authorList>
            <person name="Ghodhbane-Gtari F."/>
            <person name="Swanson E."/>
            <person name="Gueddou A."/>
            <person name="Hezbri K."/>
            <person name="Ktari K."/>
            <person name="Nouioui I."/>
            <person name="Morris K."/>
            <person name="Simpson S."/>
            <person name="Abebe-Akele F."/>
            <person name="Thomas K."/>
            <person name="Gtari M."/>
            <person name="Tisa L.S."/>
        </authorList>
    </citation>
    <scope>NUCLEOTIDE SEQUENCE [LARGE SCALE GENOMIC DNA]</scope>
    <source>
        <strain evidence="3">NRRL B-16386</strain>
    </source>
</reference>
<feature type="compositionally biased region" description="Low complexity" evidence="1">
    <location>
        <begin position="178"/>
        <end position="189"/>
    </location>
</feature>